<evidence type="ECO:0000256" key="6">
    <source>
        <dbReference type="ARBA" id="ARBA00039592"/>
    </source>
</evidence>
<dbReference type="SMART" id="SM00895">
    <property type="entry name" value="FCD"/>
    <property type="match status" value="1"/>
</dbReference>
<dbReference type="SUPFAM" id="SSF46785">
    <property type="entry name" value="Winged helix' DNA-binding domain"/>
    <property type="match status" value="1"/>
</dbReference>
<dbReference type="InterPro" id="IPR036390">
    <property type="entry name" value="WH_DNA-bd_sf"/>
</dbReference>
<sequence length="366" mass="39745">MCLIRPLVAAASWFQRMTSTNGLRRTGARPREPAVNALYFGQVGLTTLAKIVRWRSAVNVATIRENADRQGADRAEPRAGIGSEGHRGPAGYNSARPPYAAARIGRRASDRPHKPASAPPNRPEGPCMTFQPVESYTRVRLSDVVSDQIKSLISAGKLLPGQKLPTERELAAQLSVSRPSLREALVRLEADGFIGSIGRGGFVVADITAPVVSNPLADLLLQNPEASHDVLELRHGLETISTAYAAERATPGDLVKIKAAYDALAGHSLKHEPGRLAEVDANFHLAIADATHNVALIHVMHGIHGLLQESMHKSHRLVNHADAMERALLEQHTEIYEAIAAKDPERARAAAERHLRYVRALYEQAA</sequence>
<dbReference type="AlphaFoldDB" id="Q2T3I0"/>
<organism evidence="9 10">
    <name type="scientific">Burkholderia thailandensis (strain ATCC 700388 / DSM 13276 / CCUG 48851 / CIP 106301 / E264)</name>
    <dbReference type="NCBI Taxonomy" id="271848"/>
    <lineage>
        <taxon>Bacteria</taxon>
        <taxon>Pseudomonadati</taxon>
        <taxon>Pseudomonadota</taxon>
        <taxon>Betaproteobacteria</taxon>
        <taxon>Burkholderiales</taxon>
        <taxon>Burkholderiaceae</taxon>
        <taxon>Burkholderia</taxon>
        <taxon>pseudomallei group</taxon>
    </lineage>
</organism>
<feature type="region of interest" description="Disordered" evidence="7">
    <location>
        <begin position="67"/>
        <end position="127"/>
    </location>
</feature>
<proteinExistence type="predicted"/>
<feature type="domain" description="HTH gntR-type" evidence="8">
    <location>
        <begin position="139"/>
        <end position="207"/>
    </location>
</feature>
<gene>
    <name evidence="9" type="ordered locus">BTH_II2081</name>
</gene>
<dbReference type="Gene3D" id="1.10.10.10">
    <property type="entry name" value="Winged helix-like DNA-binding domain superfamily/Winged helix DNA-binding domain"/>
    <property type="match status" value="1"/>
</dbReference>
<dbReference type="InterPro" id="IPR036388">
    <property type="entry name" value="WH-like_DNA-bd_sf"/>
</dbReference>
<dbReference type="PRINTS" id="PR00035">
    <property type="entry name" value="HTHGNTR"/>
</dbReference>
<evidence type="ECO:0000256" key="4">
    <source>
        <dbReference type="ARBA" id="ARBA00023163"/>
    </source>
</evidence>
<dbReference type="EMBL" id="CP000085">
    <property type="protein sequence ID" value="ABC35776.1"/>
    <property type="molecule type" value="Genomic_DNA"/>
</dbReference>
<dbReference type="SUPFAM" id="SSF48008">
    <property type="entry name" value="GntR ligand-binding domain-like"/>
    <property type="match status" value="1"/>
</dbReference>
<dbReference type="HOGENOM" id="CLU_017584_9_5_4"/>
<keyword evidence="1" id="KW-0678">Repressor</keyword>
<name>Q2T3I0_BURTA</name>
<evidence type="ECO:0000313" key="9">
    <source>
        <dbReference type="EMBL" id="ABC35776.1"/>
    </source>
</evidence>
<dbReference type="InterPro" id="IPR008920">
    <property type="entry name" value="TF_FadR/GntR_C"/>
</dbReference>
<dbReference type="InterPro" id="IPR000524">
    <property type="entry name" value="Tscrpt_reg_HTH_GntR"/>
</dbReference>
<dbReference type="PROSITE" id="PS50949">
    <property type="entry name" value="HTH_GNTR"/>
    <property type="match status" value="1"/>
</dbReference>
<accession>Q2T3I0</accession>
<dbReference type="GO" id="GO:0003700">
    <property type="term" value="F:DNA-binding transcription factor activity"/>
    <property type="evidence" value="ECO:0007669"/>
    <property type="project" value="InterPro"/>
</dbReference>
<protein>
    <recommendedName>
        <fullName evidence="6">Pyruvate dehydrogenase complex repressor</fullName>
    </recommendedName>
</protein>
<keyword evidence="4" id="KW-0804">Transcription</keyword>
<evidence type="ECO:0000256" key="7">
    <source>
        <dbReference type="SAM" id="MobiDB-lite"/>
    </source>
</evidence>
<dbReference type="Gene3D" id="1.20.120.530">
    <property type="entry name" value="GntR ligand-binding domain-like"/>
    <property type="match status" value="1"/>
</dbReference>
<evidence type="ECO:0000256" key="1">
    <source>
        <dbReference type="ARBA" id="ARBA00022491"/>
    </source>
</evidence>
<dbReference type="PANTHER" id="PTHR43537">
    <property type="entry name" value="TRANSCRIPTIONAL REGULATOR, GNTR FAMILY"/>
    <property type="match status" value="1"/>
</dbReference>
<dbReference type="CDD" id="cd07377">
    <property type="entry name" value="WHTH_GntR"/>
    <property type="match status" value="1"/>
</dbReference>
<keyword evidence="10" id="KW-1185">Reference proteome</keyword>
<evidence type="ECO:0000256" key="5">
    <source>
        <dbReference type="ARBA" id="ARBA00037357"/>
    </source>
</evidence>
<feature type="compositionally biased region" description="Basic and acidic residues" evidence="7">
    <location>
        <begin position="67"/>
        <end position="77"/>
    </location>
</feature>
<evidence type="ECO:0000256" key="2">
    <source>
        <dbReference type="ARBA" id="ARBA00023015"/>
    </source>
</evidence>
<dbReference type="Pfam" id="PF07729">
    <property type="entry name" value="FCD"/>
    <property type="match status" value="1"/>
</dbReference>
<comment type="function">
    <text evidence="5">Transcriptional repressor for the pyruvate dehydrogenase complex genes aceEF and lpd.</text>
</comment>
<dbReference type="KEGG" id="bte:BTH_II2081"/>
<keyword evidence="2" id="KW-0805">Transcription regulation</keyword>
<evidence type="ECO:0000313" key="10">
    <source>
        <dbReference type="Proteomes" id="UP000001930"/>
    </source>
</evidence>
<evidence type="ECO:0000259" key="8">
    <source>
        <dbReference type="PROSITE" id="PS50949"/>
    </source>
</evidence>
<reference evidence="9 10" key="1">
    <citation type="journal article" date="2005" name="BMC Genomics">
        <title>Bacterial genome adaptation to niches: divergence of the potential virulence genes in three Burkholderia species of different survival strategies.</title>
        <authorList>
            <person name="Kim H.S."/>
            <person name="Schell M.A."/>
            <person name="Yu Y."/>
            <person name="Ulrich R.L."/>
            <person name="Sarria S.H."/>
            <person name="Nierman W.C."/>
            <person name="DeShazer D."/>
        </authorList>
    </citation>
    <scope>NUCLEOTIDE SEQUENCE [LARGE SCALE GENOMIC DNA]</scope>
    <source>
        <strain evidence="10">ATCC 700388 / DSM 13276 / CCUG 48851 / CIP 106301 / E264</strain>
    </source>
</reference>
<dbReference type="GO" id="GO:0003677">
    <property type="term" value="F:DNA binding"/>
    <property type="evidence" value="ECO:0007669"/>
    <property type="project" value="UniProtKB-KW"/>
</dbReference>
<dbReference type="Pfam" id="PF00392">
    <property type="entry name" value="GntR"/>
    <property type="match status" value="1"/>
</dbReference>
<dbReference type="Proteomes" id="UP000001930">
    <property type="component" value="Chromosome II"/>
</dbReference>
<dbReference type="SMART" id="SM00345">
    <property type="entry name" value="HTH_GNTR"/>
    <property type="match status" value="1"/>
</dbReference>
<dbReference type="PANTHER" id="PTHR43537:SF34">
    <property type="entry name" value="PYRUVATE DEHYDROGENASE COMPLEX REPRESSOR"/>
    <property type="match status" value="1"/>
</dbReference>
<keyword evidence="3" id="KW-0238">DNA-binding</keyword>
<dbReference type="InterPro" id="IPR011711">
    <property type="entry name" value="GntR_C"/>
</dbReference>
<evidence type="ECO:0000256" key="3">
    <source>
        <dbReference type="ARBA" id="ARBA00023125"/>
    </source>
</evidence>